<gene>
    <name evidence="8" type="ORF">C3E79_02565</name>
</gene>
<protein>
    <submittedName>
        <fullName evidence="8">Iron ABC transporter permease</fullName>
    </submittedName>
</protein>
<keyword evidence="6" id="KW-1133">Transmembrane helix</keyword>
<dbReference type="FunFam" id="1.10.3470.10:FF:000001">
    <property type="entry name" value="Vitamin B12 ABC transporter permease BtuC"/>
    <property type="match status" value="1"/>
</dbReference>
<keyword evidence="4" id="KW-1003">Cell membrane</keyword>
<dbReference type="KEGG" id="clia:C3E79_02565"/>
<reference evidence="9" key="1">
    <citation type="submission" date="2018-01" db="EMBL/GenBank/DDBJ databases">
        <authorList>
            <person name="Li J."/>
        </authorList>
    </citation>
    <scope>NUCLEOTIDE SEQUENCE [LARGE SCALE GENOMIC DNA]</scope>
    <source>
        <strain evidence="9">2184</strain>
    </source>
</reference>
<dbReference type="CDD" id="cd06550">
    <property type="entry name" value="TM_ABC_iron-siderophores_like"/>
    <property type="match status" value="1"/>
</dbReference>
<dbReference type="Pfam" id="PF01032">
    <property type="entry name" value="FecCD"/>
    <property type="match status" value="1"/>
</dbReference>
<dbReference type="InterPro" id="IPR037294">
    <property type="entry name" value="ABC_BtuC-like"/>
</dbReference>
<evidence type="ECO:0000256" key="3">
    <source>
        <dbReference type="ARBA" id="ARBA00022448"/>
    </source>
</evidence>
<dbReference type="SUPFAM" id="SSF81345">
    <property type="entry name" value="ABC transporter involved in vitamin B12 uptake, BtuC"/>
    <property type="match status" value="1"/>
</dbReference>
<dbReference type="GO" id="GO:0022857">
    <property type="term" value="F:transmembrane transporter activity"/>
    <property type="evidence" value="ECO:0007669"/>
    <property type="project" value="InterPro"/>
</dbReference>
<sequence>MRSRIPRLIVLVALAAVLAATIVVAVAIGPVRIPLAEVVASLSPLNEPVAAQEALVTAVRVPRVLVAALVGAGLGVAGAAMQAVFRNPLAEPGITGVSAGAATVAVVMIVSGVVDSAPWALPLGAFAGALAIVALVQGVGMIARSTASLLLVGVAVNAFLGAVISAVVANAVNAEDARSAMFWLNGDLTGRTMADVRMCVIPLCIGAVTVLIYARELNLLSVGESLAQTSGLNVVRVKNVVLAGAALTTAAGVAVTGAISFVGLLVPHILRLAFGGDHRFLLPASALAGAAFLVAADTAARMLFNPVTLQTGTVTALVGAPFLLGLVLTRARTT</sequence>
<evidence type="ECO:0000256" key="6">
    <source>
        <dbReference type="ARBA" id="ARBA00022989"/>
    </source>
</evidence>
<evidence type="ECO:0000256" key="2">
    <source>
        <dbReference type="ARBA" id="ARBA00007935"/>
    </source>
</evidence>
<evidence type="ECO:0000256" key="5">
    <source>
        <dbReference type="ARBA" id="ARBA00022692"/>
    </source>
</evidence>
<evidence type="ECO:0000256" key="4">
    <source>
        <dbReference type="ARBA" id="ARBA00022475"/>
    </source>
</evidence>
<evidence type="ECO:0000256" key="7">
    <source>
        <dbReference type="ARBA" id="ARBA00023136"/>
    </source>
</evidence>
<proteinExistence type="inferred from homology"/>
<keyword evidence="9" id="KW-1185">Reference proteome</keyword>
<evidence type="ECO:0000256" key="1">
    <source>
        <dbReference type="ARBA" id="ARBA00004651"/>
    </source>
</evidence>
<keyword evidence="7" id="KW-0472">Membrane</keyword>
<evidence type="ECO:0000313" key="8">
    <source>
        <dbReference type="EMBL" id="AWB85002.1"/>
    </source>
</evidence>
<name>A0A2S0WH46_9CORY</name>
<dbReference type="InterPro" id="IPR000522">
    <property type="entry name" value="ABC_transptr_permease_BtuC"/>
</dbReference>
<dbReference type="GO" id="GO:0005886">
    <property type="term" value="C:plasma membrane"/>
    <property type="evidence" value="ECO:0007669"/>
    <property type="project" value="UniProtKB-SubCell"/>
</dbReference>
<dbReference type="PANTHER" id="PTHR30472:SF25">
    <property type="entry name" value="ABC TRANSPORTER PERMEASE PROTEIN MJ0876-RELATED"/>
    <property type="match status" value="1"/>
</dbReference>
<dbReference type="EMBL" id="CP026948">
    <property type="protein sequence ID" value="AWB85002.1"/>
    <property type="molecule type" value="Genomic_DNA"/>
</dbReference>
<keyword evidence="3" id="KW-0813">Transport</keyword>
<keyword evidence="5" id="KW-0812">Transmembrane</keyword>
<accession>A0A2S0WH46</accession>
<dbReference type="Gene3D" id="1.10.3470.10">
    <property type="entry name" value="ABC transporter involved in vitamin B12 uptake, BtuC"/>
    <property type="match status" value="1"/>
</dbReference>
<comment type="subcellular location">
    <subcellularLocation>
        <location evidence="1">Cell membrane</location>
        <topology evidence="1">Multi-pass membrane protein</topology>
    </subcellularLocation>
</comment>
<dbReference type="Proteomes" id="UP000244754">
    <property type="component" value="Chromosome"/>
</dbReference>
<evidence type="ECO:0000313" key="9">
    <source>
        <dbReference type="Proteomes" id="UP000244754"/>
    </source>
</evidence>
<comment type="similarity">
    <text evidence="2">Belongs to the binding-protein-dependent transport system permease family. FecCD subfamily.</text>
</comment>
<organism evidence="8 9">
    <name type="scientific">Corynebacterium liangguodongii</name>
    <dbReference type="NCBI Taxonomy" id="2079535"/>
    <lineage>
        <taxon>Bacteria</taxon>
        <taxon>Bacillati</taxon>
        <taxon>Actinomycetota</taxon>
        <taxon>Actinomycetes</taxon>
        <taxon>Mycobacteriales</taxon>
        <taxon>Corynebacteriaceae</taxon>
        <taxon>Corynebacterium</taxon>
    </lineage>
</organism>
<dbReference type="PANTHER" id="PTHR30472">
    <property type="entry name" value="FERRIC ENTEROBACTIN TRANSPORT SYSTEM PERMEASE PROTEIN"/>
    <property type="match status" value="1"/>
</dbReference>
<dbReference type="AlphaFoldDB" id="A0A2S0WH46"/>
<dbReference type="OrthoDB" id="9782305at2"/>